<keyword evidence="3" id="KW-1185">Reference proteome</keyword>
<dbReference type="InterPro" id="IPR002654">
    <property type="entry name" value="Glyco_trans_25"/>
</dbReference>
<protein>
    <submittedName>
        <fullName evidence="2">Glycosyltransferase family 25 (LPS biosynthesis protein)</fullName>
    </submittedName>
</protein>
<feature type="domain" description="Glycosyl transferase family 25" evidence="1">
    <location>
        <begin position="17"/>
        <end position="113"/>
    </location>
</feature>
<proteinExistence type="predicted"/>
<sequence length="276" mass="31920">MSWNDEKSLKGILSGVVLNLSCNSRRYKEFMSYAVELPFKIDRLEAQDGNMLSSPVQEALVDSRVYARHYAGKFPSSGTIGCYLTHRFAWEYMIKQELPWMIVFEDDILFCPKKLSQAVFGILDKYKNHVDICSFALRGNGIPLSVGSVLEHNLCVYGREVYCAGAYLLNLKSAQQLLKYSLPMQFQLDDYYTQTWRWNLVFTGLEPRIAHHHDHGESDIKARGGRQFRKIHYSSKILQILSYGVSCCISAILREFLNLRRFKSALSNYVKFYFNL</sequence>
<name>W6TEB7_HOLOB</name>
<dbReference type="CDD" id="cd06532">
    <property type="entry name" value="Glyco_transf_25"/>
    <property type="match status" value="1"/>
</dbReference>
<evidence type="ECO:0000313" key="2">
    <source>
        <dbReference type="EMBL" id="ETZ07024.1"/>
    </source>
</evidence>
<organism evidence="2 3">
    <name type="scientific">Holospora obtusa F1</name>
    <dbReference type="NCBI Taxonomy" id="1399147"/>
    <lineage>
        <taxon>Bacteria</taxon>
        <taxon>Pseudomonadati</taxon>
        <taxon>Pseudomonadota</taxon>
        <taxon>Alphaproteobacteria</taxon>
        <taxon>Holosporales</taxon>
        <taxon>Holosporaceae</taxon>
        <taxon>Holospora</taxon>
    </lineage>
</organism>
<dbReference type="RefSeq" id="WP_021827761.1">
    <property type="nucleotide sequence ID" value="NZ_AWTR02000070.1"/>
</dbReference>
<evidence type="ECO:0000313" key="3">
    <source>
        <dbReference type="Proteomes" id="UP000019112"/>
    </source>
</evidence>
<dbReference type="STRING" id="1399147.P618_200795"/>
<dbReference type="Proteomes" id="UP000019112">
    <property type="component" value="Unassembled WGS sequence"/>
</dbReference>
<reference evidence="2 3" key="1">
    <citation type="journal article" date="2014" name="FEMS Microbiol. Lett.">
        <title>Draft genome sequences of three Holospora species (Holospora obtusa, Holospora undulata, and Holospora elegans), endonuclear symbiotic bacteria of the ciliate Paramecium caudatum.</title>
        <authorList>
            <person name="Dohra H."/>
            <person name="Tanaka K."/>
            <person name="Suzuki T."/>
            <person name="Fujishima M."/>
            <person name="Suzuki H."/>
        </authorList>
    </citation>
    <scope>NUCLEOTIDE SEQUENCE [LARGE SCALE GENOMIC DNA]</scope>
    <source>
        <strain evidence="2 3">F1</strain>
    </source>
</reference>
<dbReference type="OrthoDB" id="259382at2"/>
<dbReference type="GO" id="GO:0016740">
    <property type="term" value="F:transferase activity"/>
    <property type="evidence" value="ECO:0007669"/>
    <property type="project" value="UniProtKB-KW"/>
</dbReference>
<evidence type="ECO:0000259" key="1">
    <source>
        <dbReference type="Pfam" id="PF01755"/>
    </source>
</evidence>
<gene>
    <name evidence="2" type="ORF">P618_200795</name>
</gene>
<dbReference type="EMBL" id="AWTR02000070">
    <property type="protein sequence ID" value="ETZ07024.1"/>
    <property type="molecule type" value="Genomic_DNA"/>
</dbReference>
<dbReference type="Pfam" id="PF01755">
    <property type="entry name" value="Glyco_transf_25"/>
    <property type="match status" value="1"/>
</dbReference>
<accession>W6TEB7</accession>
<dbReference type="AlphaFoldDB" id="W6TEB7"/>
<comment type="caution">
    <text evidence="2">The sequence shown here is derived from an EMBL/GenBank/DDBJ whole genome shotgun (WGS) entry which is preliminary data.</text>
</comment>